<feature type="repeat" description="TPR" evidence="3">
    <location>
        <begin position="29"/>
        <end position="62"/>
    </location>
</feature>
<name>A0A7J9S523_METMI</name>
<dbReference type="InterPro" id="IPR011990">
    <property type="entry name" value="TPR-like_helical_dom_sf"/>
</dbReference>
<organism evidence="4 5">
    <name type="scientific">Methanococcus maripaludis</name>
    <name type="common">Methanococcus deltae</name>
    <dbReference type="NCBI Taxonomy" id="39152"/>
    <lineage>
        <taxon>Archaea</taxon>
        <taxon>Methanobacteriati</taxon>
        <taxon>Methanobacteriota</taxon>
        <taxon>Methanomada group</taxon>
        <taxon>Methanococci</taxon>
        <taxon>Methanococcales</taxon>
        <taxon>Methanococcaceae</taxon>
        <taxon>Methanococcus</taxon>
    </lineage>
</organism>
<evidence type="ECO:0000313" key="4">
    <source>
        <dbReference type="EMBL" id="MBB6067772.1"/>
    </source>
</evidence>
<dbReference type="Gene3D" id="1.25.40.10">
    <property type="entry name" value="Tetratricopeptide repeat domain"/>
    <property type="match status" value="1"/>
</dbReference>
<dbReference type="InterPro" id="IPR051685">
    <property type="entry name" value="Ycf3/AcsC/BcsC/TPR_MFPF"/>
</dbReference>
<gene>
    <name evidence="4" type="ORF">HNP97_001282</name>
</gene>
<dbReference type="SUPFAM" id="SSF48452">
    <property type="entry name" value="TPR-like"/>
    <property type="match status" value="1"/>
</dbReference>
<dbReference type="PROSITE" id="PS50005">
    <property type="entry name" value="TPR"/>
    <property type="match status" value="1"/>
</dbReference>
<dbReference type="Proteomes" id="UP000584706">
    <property type="component" value="Unassembled WGS sequence"/>
</dbReference>
<evidence type="ECO:0000256" key="2">
    <source>
        <dbReference type="ARBA" id="ARBA00022803"/>
    </source>
</evidence>
<dbReference type="PANTHER" id="PTHR44943">
    <property type="entry name" value="CELLULOSE SYNTHASE OPERON PROTEIN C"/>
    <property type="match status" value="1"/>
</dbReference>
<keyword evidence="1" id="KW-0677">Repeat</keyword>
<keyword evidence="2 3" id="KW-0802">TPR repeat</keyword>
<dbReference type="InterPro" id="IPR019734">
    <property type="entry name" value="TPR_rpt"/>
</dbReference>
<dbReference type="Pfam" id="PF00515">
    <property type="entry name" value="TPR_1"/>
    <property type="match status" value="2"/>
</dbReference>
<reference evidence="4 5" key="1">
    <citation type="submission" date="2020-08" db="EMBL/GenBank/DDBJ databases">
        <title>Genomic Encyclopedia of Type Strains, Phase IV (KMG-V): Genome sequencing to study the core and pangenomes of soil and plant-associated prokaryotes.</title>
        <authorList>
            <person name="Whitman W."/>
        </authorList>
    </citation>
    <scope>NUCLEOTIDE SEQUENCE [LARGE SCALE GENOMIC DNA]</scope>
    <source>
        <strain evidence="4 5">DSM 7078</strain>
    </source>
</reference>
<dbReference type="EMBL" id="JACHIQ010000002">
    <property type="protein sequence ID" value="MBB6067772.1"/>
    <property type="molecule type" value="Genomic_DNA"/>
</dbReference>
<sequence>MGYLHYKTKKYNESIFCFEKALDLNSNNKYAWNGLGNSYLLLKNYEKALMCYEKAIEIDPLYNEPKISKSSI</sequence>
<evidence type="ECO:0000256" key="1">
    <source>
        <dbReference type="ARBA" id="ARBA00022737"/>
    </source>
</evidence>
<evidence type="ECO:0000313" key="5">
    <source>
        <dbReference type="Proteomes" id="UP000584706"/>
    </source>
</evidence>
<dbReference type="AlphaFoldDB" id="A0A7J9S523"/>
<accession>A0A7J9S523</accession>
<protein>
    <submittedName>
        <fullName evidence="4">Tetratricopeptide (TPR) repeat protein</fullName>
    </submittedName>
</protein>
<dbReference type="SMART" id="SM00028">
    <property type="entry name" value="TPR"/>
    <property type="match status" value="2"/>
</dbReference>
<comment type="caution">
    <text evidence="4">The sequence shown here is derived from an EMBL/GenBank/DDBJ whole genome shotgun (WGS) entry which is preliminary data.</text>
</comment>
<proteinExistence type="predicted"/>
<evidence type="ECO:0000256" key="3">
    <source>
        <dbReference type="PROSITE-ProRule" id="PRU00339"/>
    </source>
</evidence>
<dbReference type="PROSITE" id="PS50293">
    <property type="entry name" value="TPR_REGION"/>
    <property type="match status" value="1"/>
</dbReference>
<dbReference type="PANTHER" id="PTHR44943:SF8">
    <property type="entry name" value="TPR REPEAT-CONTAINING PROTEIN MJ0263"/>
    <property type="match status" value="1"/>
</dbReference>